<dbReference type="Proteomes" id="UP000199614">
    <property type="component" value="Unassembled WGS sequence"/>
</dbReference>
<dbReference type="InterPro" id="IPR037401">
    <property type="entry name" value="SnoaL-like"/>
</dbReference>
<dbReference type="SUPFAM" id="SSF54427">
    <property type="entry name" value="NTF2-like"/>
    <property type="match status" value="1"/>
</dbReference>
<organism evidence="2 3">
    <name type="scientific">Pseudonocardia ammonioxydans</name>
    <dbReference type="NCBI Taxonomy" id="260086"/>
    <lineage>
        <taxon>Bacteria</taxon>
        <taxon>Bacillati</taxon>
        <taxon>Actinomycetota</taxon>
        <taxon>Actinomycetes</taxon>
        <taxon>Pseudonocardiales</taxon>
        <taxon>Pseudonocardiaceae</taxon>
        <taxon>Pseudonocardia</taxon>
    </lineage>
</organism>
<evidence type="ECO:0000313" key="3">
    <source>
        <dbReference type="Proteomes" id="UP000199614"/>
    </source>
</evidence>
<dbReference type="GO" id="GO:0030638">
    <property type="term" value="P:polyketide metabolic process"/>
    <property type="evidence" value="ECO:0007669"/>
    <property type="project" value="InterPro"/>
</dbReference>
<dbReference type="AlphaFoldDB" id="A0A1I4W421"/>
<gene>
    <name evidence="2" type="ORF">SAMN05216207_1007157</name>
</gene>
<dbReference type="InterPro" id="IPR009959">
    <property type="entry name" value="Cyclase_SnoaL-like"/>
</dbReference>
<dbReference type="InterPro" id="IPR032710">
    <property type="entry name" value="NTF2-like_dom_sf"/>
</dbReference>
<dbReference type="STRING" id="260086.SAMN05216207_1007157"/>
<protein>
    <submittedName>
        <fullName evidence="2">Carboxymethylenebutenolidase</fullName>
    </submittedName>
</protein>
<proteinExistence type="predicted"/>
<dbReference type="EMBL" id="FOUY01000007">
    <property type="protein sequence ID" value="SFN08010.1"/>
    <property type="molecule type" value="Genomic_DNA"/>
</dbReference>
<dbReference type="Gene3D" id="3.10.450.50">
    <property type="match status" value="1"/>
</dbReference>
<dbReference type="Pfam" id="PF12680">
    <property type="entry name" value="SnoaL_2"/>
    <property type="match status" value="1"/>
</dbReference>
<accession>A0A1I4W421</accession>
<reference evidence="2 3" key="1">
    <citation type="submission" date="2016-10" db="EMBL/GenBank/DDBJ databases">
        <authorList>
            <person name="de Groot N.N."/>
        </authorList>
    </citation>
    <scope>NUCLEOTIDE SEQUENCE [LARGE SCALE GENOMIC DNA]</scope>
    <source>
        <strain evidence="2 3">CGMCC 4.1877</strain>
    </source>
</reference>
<feature type="domain" description="SnoaL-like" evidence="1">
    <location>
        <begin position="33"/>
        <end position="140"/>
    </location>
</feature>
<dbReference type="PANTHER" id="PTHR38436:SF3">
    <property type="entry name" value="CARBOXYMETHYLENEBUTENOLIDASE-RELATED"/>
    <property type="match status" value="1"/>
</dbReference>
<name>A0A1I4W421_PSUAM</name>
<evidence type="ECO:0000313" key="2">
    <source>
        <dbReference type="EMBL" id="SFN08010.1"/>
    </source>
</evidence>
<dbReference type="PANTHER" id="PTHR38436">
    <property type="entry name" value="POLYKETIDE CYCLASE SNOAL-LIKE DOMAIN"/>
    <property type="match status" value="1"/>
</dbReference>
<sequence>MPGRGSVYRVTPAMQTLMRDIARLWDGAVTGLYGAGDVGPVVAALADDVVWTELPTGAGGSGRDAVVSHLTEVAANLPGGLTRTRLSRTLDVRRVVDEVRFGFVHDRPLPWLLPGTAPTGQRTELLAVQLVRVRQGRIDEVRTLWDVAGARTVPAEPVTGPTARP</sequence>
<keyword evidence="3" id="KW-1185">Reference proteome</keyword>
<evidence type="ECO:0000259" key="1">
    <source>
        <dbReference type="Pfam" id="PF12680"/>
    </source>
</evidence>